<sequence length="332" mass="37604">MESSLAARLSTLTSKLDDHRHRPVHLPRARACYGRKNGSALLFLNICCRTRIAKQPVRVRNRGSMKFRRSEGYSGECEGGDVECQEEAVASERIKWLRCLKIITILLVLGKSHGLLSRTATHANNTILITRRIRQIITFVAPAYTRSSCGIIVSPSYTYTERKRKRERERRGERDREATEYSCACALRVYVSNAGNGSRTQQQQQQQQQQQKRERIAGWSTAAVAAAASMGELVRSKCTLMDCIKEGKRGTKRYLASFSWWTYFGYGGHRRSQKIGNICRNWYNLRLLKARVPAPRPGQAPATVPPVLYTVVVDDDNDELMAQQNTNFITGS</sequence>
<dbReference type="AlphaFoldDB" id="A0A6H5IKM0"/>
<keyword evidence="2" id="KW-1185">Reference proteome</keyword>
<organism evidence="1 2">
    <name type="scientific">Trichogramma brassicae</name>
    <dbReference type="NCBI Taxonomy" id="86971"/>
    <lineage>
        <taxon>Eukaryota</taxon>
        <taxon>Metazoa</taxon>
        <taxon>Ecdysozoa</taxon>
        <taxon>Arthropoda</taxon>
        <taxon>Hexapoda</taxon>
        <taxon>Insecta</taxon>
        <taxon>Pterygota</taxon>
        <taxon>Neoptera</taxon>
        <taxon>Endopterygota</taxon>
        <taxon>Hymenoptera</taxon>
        <taxon>Apocrita</taxon>
        <taxon>Proctotrupomorpha</taxon>
        <taxon>Chalcidoidea</taxon>
        <taxon>Trichogrammatidae</taxon>
        <taxon>Trichogramma</taxon>
    </lineage>
</organism>
<proteinExistence type="predicted"/>
<protein>
    <submittedName>
        <fullName evidence="1">Uncharacterized protein</fullName>
    </submittedName>
</protein>
<reference evidence="1 2" key="1">
    <citation type="submission" date="2020-02" db="EMBL/GenBank/DDBJ databases">
        <authorList>
            <person name="Ferguson B K."/>
        </authorList>
    </citation>
    <scope>NUCLEOTIDE SEQUENCE [LARGE SCALE GENOMIC DNA]</scope>
</reference>
<name>A0A6H5IKM0_9HYME</name>
<gene>
    <name evidence="1" type="ORF">TBRA_LOCUS9536</name>
</gene>
<evidence type="ECO:0000313" key="2">
    <source>
        <dbReference type="Proteomes" id="UP000479190"/>
    </source>
</evidence>
<accession>A0A6H5IKM0</accession>
<dbReference type="Proteomes" id="UP000479190">
    <property type="component" value="Unassembled WGS sequence"/>
</dbReference>
<dbReference type="EMBL" id="CADCXV010000866">
    <property type="protein sequence ID" value="CAB0037722.1"/>
    <property type="molecule type" value="Genomic_DNA"/>
</dbReference>
<evidence type="ECO:0000313" key="1">
    <source>
        <dbReference type="EMBL" id="CAB0037722.1"/>
    </source>
</evidence>